<dbReference type="Proteomes" id="UP000287166">
    <property type="component" value="Unassembled WGS sequence"/>
</dbReference>
<dbReference type="EMBL" id="BFAD01000003">
    <property type="protein sequence ID" value="GBE81365.1"/>
    <property type="molecule type" value="Genomic_DNA"/>
</dbReference>
<organism evidence="1 2">
    <name type="scientific">Sparassis crispa</name>
    <dbReference type="NCBI Taxonomy" id="139825"/>
    <lineage>
        <taxon>Eukaryota</taxon>
        <taxon>Fungi</taxon>
        <taxon>Dikarya</taxon>
        <taxon>Basidiomycota</taxon>
        <taxon>Agaricomycotina</taxon>
        <taxon>Agaricomycetes</taxon>
        <taxon>Polyporales</taxon>
        <taxon>Sparassidaceae</taxon>
        <taxon>Sparassis</taxon>
    </lineage>
</organism>
<dbReference type="AlphaFoldDB" id="A0A401GGV8"/>
<dbReference type="InParanoid" id="A0A401GGV8"/>
<keyword evidence="2" id="KW-1185">Reference proteome</keyword>
<comment type="caution">
    <text evidence="1">The sequence shown here is derived from an EMBL/GenBank/DDBJ whole genome shotgun (WGS) entry which is preliminary data.</text>
</comment>
<dbReference type="RefSeq" id="XP_027612278.1">
    <property type="nucleotide sequence ID" value="XM_027756477.1"/>
</dbReference>
<proteinExistence type="predicted"/>
<dbReference type="OrthoDB" id="2844016at2759"/>
<reference evidence="1 2" key="1">
    <citation type="journal article" date="2018" name="Sci. Rep.">
        <title>Genome sequence of the cauliflower mushroom Sparassis crispa (Hanabiratake) and its association with beneficial usage.</title>
        <authorList>
            <person name="Kiyama R."/>
            <person name="Furutani Y."/>
            <person name="Kawaguchi K."/>
            <person name="Nakanishi T."/>
        </authorList>
    </citation>
    <scope>NUCLEOTIDE SEQUENCE [LARGE SCALE GENOMIC DNA]</scope>
</reference>
<dbReference type="GeneID" id="38778282"/>
<evidence type="ECO:0000313" key="2">
    <source>
        <dbReference type="Proteomes" id="UP000287166"/>
    </source>
</evidence>
<sequence length="197" mass="20864">MLSLPVLNEHQTSSGPCVGLGFAAFDIAYNFTLATYNLTDGIASPGDTPARLTMVTFEESPPVTIGALTPYASYPQTLFRNFSMINGTLIPTGATGLTASNFDVYAGSALLFKYSQVPEEVDPGAQIYCAMANTDPAGGGIPYPVLAVNGDLNGFSLCLTDDNGAGHYNVVYQAQEGNEHYDYSTCYPVSINLLGLF</sequence>
<evidence type="ECO:0000313" key="1">
    <source>
        <dbReference type="EMBL" id="GBE81365.1"/>
    </source>
</evidence>
<gene>
    <name evidence="1" type="ORF">SCP_0310920</name>
</gene>
<name>A0A401GGV8_9APHY</name>
<evidence type="ECO:0008006" key="3">
    <source>
        <dbReference type="Google" id="ProtNLM"/>
    </source>
</evidence>
<protein>
    <recommendedName>
        <fullName evidence="3">Ubiquitin 3 binding protein But2 C-terminal domain-containing protein</fullName>
    </recommendedName>
</protein>
<accession>A0A401GGV8</accession>